<name>A0A1D1XJ57_9ARAE</name>
<dbReference type="InterPro" id="IPR006076">
    <property type="entry name" value="FAD-dep_OxRdtase"/>
</dbReference>
<gene>
    <name evidence="8" type="primary">DAO1_1</name>
    <name evidence="8" type="ORF">g.68686</name>
</gene>
<reference evidence="8" key="1">
    <citation type="submission" date="2015-07" db="EMBL/GenBank/DDBJ databases">
        <title>Transcriptome Assembly of Anthurium amnicola.</title>
        <authorList>
            <person name="Suzuki J."/>
        </authorList>
    </citation>
    <scope>NUCLEOTIDE SEQUENCE</scope>
</reference>
<dbReference type="SUPFAM" id="SSF54373">
    <property type="entry name" value="FAD-linked reductases, C-terminal domain"/>
    <property type="match status" value="1"/>
</dbReference>
<comment type="similarity">
    <text evidence="2">Belongs to the DAMOX/DASOX family.</text>
</comment>
<dbReference type="EMBL" id="GDJX01025509">
    <property type="protein sequence ID" value="JAT42427.1"/>
    <property type="molecule type" value="Transcribed_RNA"/>
</dbReference>
<accession>A0A1D1XJ57</accession>
<dbReference type="GO" id="GO:0005737">
    <property type="term" value="C:cytoplasm"/>
    <property type="evidence" value="ECO:0007669"/>
    <property type="project" value="TreeGrafter"/>
</dbReference>
<evidence type="ECO:0000313" key="8">
    <source>
        <dbReference type="EMBL" id="JAT42427.1"/>
    </source>
</evidence>
<dbReference type="Pfam" id="PF01266">
    <property type="entry name" value="DAO"/>
    <property type="match status" value="1"/>
</dbReference>
<proteinExistence type="inferred from homology"/>
<feature type="binding site" evidence="6">
    <location>
        <position position="223"/>
    </location>
    <ligand>
        <name>D-dopa</name>
        <dbReference type="ChEBI" id="CHEBI:149689"/>
    </ligand>
</feature>
<protein>
    <submittedName>
        <fullName evidence="8">D-amino-acid oxidase</fullName>
    </submittedName>
</protein>
<dbReference type="SUPFAM" id="SSF51971">
    <property type="entry name" value="Nucleotide-binding domain"/>
    <property type="match status" value="1"/>
</dbReference>
<organism evidence="8">
    <name type="scientific">Anthurium amnicola</name>
    <dbReference type="NCBI Taxonomy" id="1678845"/>
    <lineage>
        <taxon>Eukaryota</taxon>
        <taxon>Viridiplantae</taxon>
        <taxon>Streptophyta</taxon>
        <taxon>Embryophyta</taxon>
        <taxon>Tracheophyta</taxon>
        <taxon>Spermatophyta</taxon>
        <taxon>Magnoliopsida</taxon>
        <taxon>Liliopsida</taxon>
        <taxon>Araceae</taxon>
        <taxon>Pothoideae</taxon>
        <taxon>Potheae</taxon>
        <taxon>Anthurium</taxon>
    </lineage>
</organism>
<dbReference type="PANTHER" id="PTHR11530:SF11">
    <property type="entry name" value="D-ASPARTATE OXIDASE"/>
    <property type="match status" value="1"/>
</dbReference>
<keyword evidence="3" id="KW-0285">Flavoprotein</keyword>
<sequence length="359" mass="40208">MANKHVVVIGAGVSGLSTATLLLQQEKGFKVHLIAKHFPGNLSGEYTSPWSGAHWRSYAAKDDIRQQEYDKETFNHFWRLAKAEQNKTGIMIIDGFDYWEQFSQDFSDLWFKKLCPEFRSLRKEELPAGIEFGVTYKTVSINPSTYLNYLLDTFTSLGGTIQHVNLSHLNECIGSDTDVVINCSGVHAGTLGGVEDSEVYPTRGQTVIIQLPRKYVNWSFLRHRPGSNTGRPLTGSIEMTYVIPRENGEVVLGGTYDEYNYSTDVDDNMASAIIQRCLATRPDLLPPDQTQLTIKRNAVGLRPCRKSGTRIEGEWITSENFGKKILVCHNYGHGGAGFQSSYGTAKHVIEIMKEMLAKQ</sequence>
<feature type="binding site" evidence="6">
    <location>
        <begin position="47"/>
        <end position="48"/>
    </location>
    <ligand>
        <name>FAD</name>
        <dbReference type="ChEBI" id="CHEBI:57692"/>
    </ligand>
</feature>
<dbReference type="PANTHER" id="PTHR11530">
    <property type="entry name" value="D-AMINO ACID OXIDASE"/>
    <property type="match status" value="1"/>
</dbReference>
<feature type="domain" description="FAD dependent oxidoreductase" evidence="7">
    <location>
        <begin position="5"/>
        <end position="350"/>
    </location>
</feature>
<dbReference type="GO" id="GO:0019478">
    <property type="term" value="P:D-amino acid catabolic process"/>
    <property type="evidence" value="ECO:0007669"/>
    <property type="project" value="TreeGrafter"/>
</dbReference>
<evidence type="ECO:0000259" key="7">
    <source>
        <dbReference type="Pfam" id="PF01266"/>
    </source>
</evidence>
<dbReference type="Gene3D" id="3.30.9.10">
    <property type="entry name" value="D-Amino Acid Oxidase, subunit A, domain 2"/>
    <property type="match status" value="1"/>
</dbReference>
<evidence type="ECO:0000256" key="6">
    <source>
        <dbReference type="PIRSR" id="PIRSR000189-1"/>
    </source>
</evidence>
<evidence type="ECO:0000256" key="5">
    <source>
        <dbReference type="ARBA" id="ARBA00023002"/>
    </source>
</evidence>
<dbReference type="AlphaFoldDB" id="A0A1D1XJ57"/>
<comment type="cofactor">
    <cofactor evidence="1 6">
        <name>FAD</name>
        <dbReference type="ChEBI" id="CHEBI:57692"/>
    </cofactor>
</comment>
<feature type="binding site" evidence="6">
    <location>
        <position position="335"/>
    </location>
    <ligand>
        <name>D-dopa</name>
        <dbReference type="ChEBI" id="CHEBI:149689"/>
    </ligand>
</feature>
<evidence type="ECO:0000256" key="1">
    <source>
        <dbReference type="ARBA" id="ARBA00001974"/>
    </source>
</evidence>
<keyword evidence="4 6" id="KW-0274">FAD</keyword>
<keyword evidence="5" id="KW-0560">Oxidoreductase</keyword>
<dbReference type="GO" id="GO:0003884">
    <property type="term" value="F:D-amino-acid oxidase activity"/>
    <property type="evidence" value="ECO:0007669"/>
    <property type="project" value="InterPro"/>
</dbReference>
<feature type="binding site" evidence="6">
    <location>
        <position position="302"/>
    </location>
    <ligand>
        <name>D-dopa</name>
        <dbReference type="ChEBI" id="CHEBI:149689"/>
    </ligand>
</feature>
<feature type="binding site" evidence="6">
    <location>
        <position position="241"/>
    </location>
    <ligand>
        <name>D-dopa</name>
        <dbReference type="ChEBI" id="CHEBI:149689"/>
    </ligand>
</feature>
<evidence type="ECO:0000256" key="3">
    <source>
        <dbReference type="ARBA" id="ARBA00022630"/>
    </source>
</evidence>
<evidence type="ECO:0000256" key="2">
    <source>
        <dbReference type="ARBA" id="ARBA00006730"/>
    </source>
</evidence>
<evidence type="ECO:0000256" key="4">
    <source>
        <dbReference type="ARBA" id="ARBA00022827"/>
    </source>
</evidence>
<dbReference type="InterPro" id="IPR023209">
    <property type="entry name" value="DAO"/>
</dbReference>
<dbReference type="GO" id="GO:0071949">
    <property type="term" value="F:FAD binding"/>
    <property type="evidence" value="ECO:0007669"/>
    <property type="project" value="InterPro"/>
</dbReference>
<dbReference type="PIRSF" id="PIRSF000189">
    <property type="entry name" value="D-aa_oxidase"/>
    <property type="match status" value="1"/>
</dbReference>
<dbReference type="Gene3D" id="3.40.50.720">
    <property type="entry name" value="NAD(P)-binding Rossmann-like Domain"/>
    <property type="match status" value="1"/>
</dbReference>